<dbReference type="Proteomes" id="UP001153555">
    <property type="component" value="Unassembled WGS sequence"/>
</dbReference>
<dbReference type="SUPFAM" id="SSF50249">
    <property type="entry name" value="Nucleic acid-binding proteins"/>
    <property type="match status" value="1"/>
</dbReference>
<dbReference type="PANTHER" id="PTHR47165:SF3">
    <property type="entry name" value="RETROTRANSPOSON-LIKE PROTEIN"/>
    <property type="match status" value="1"/>
</dbReference>
<reference evidence="2" key="1">
    <citation type="submission" date="2019-12" db="EMBL/GenBank/DDBJ databases">
        <authorList>
            <person name="Scholes J."/>
        </authorList>
    </citation>
    <scope>NUCLEOTIDE SEQUENCE</scope>
</reference>
<comment type="caution">
    <text evidence="2">The sequence shown here is derived from an EMBL/GenBank/DDBJ whole genome shotgun (WGS) entry which is preliminary data.</text>
</comment>
<evidence type="ECO:0008006" key="4">
    <source>
        <dbReference type="Google" id="ProtNLM"/>
    </source>
</evidence>
<evidence type="ECO:0000313" key="3">
    <source>
        <dbReference type="Proteomes" id="UP001153555"/>
    </source>
</evidence>
<accession>A0A9N7MX40</accession>
<organism evidence="2 3">
    <name type="scientific">Striga hermonthica</name>
    <name type="common">Purple witchweed</name>
    <name type="synonym">Buchnera hermonthica</name>
    <dbReference type="NCBI Taxonomy" id="68872"/>
    <lineage>
        <taxon>Eukaryota</taxon>
        <taxon>Viridiplantae</taxon>
        <taxon>Streptophyta</taxon>
        <taxon>Embryophyta</taxon>
        <taxon>Tracheophyta</taxon>
        <taxon>Spermatophyta</taxon>
        <taxon>Magnoliopsida</taxon>
        <taxon>eudicotyledons</taxon>
        <taxon>Gunneridae</taxon>
        <taxon>Pentapetalae</taxon>
        <taxon>asterids</taxon>
        <taxon>lamiids</taxon>
        <taxon>Lamiales</taxon>
        <taxon>Orobanchaceae</taxon>
        <taxon>Buchnereae</taxon>
        <taxon>Striga</taxon>
    </lineage>
</organism>
<name>A0A9N7MX40_STRHE</name>
<gene>
    <name evidence="2" type="ORF">SHERM_16752</name>
</gene>
<dbReference type="Gene3D" id="2.40.50.140">
    <property type="entry name" value="Nucleic acid-binding proteins"/>
    <property type="match status" value="1"/>
</dbReference>
<evidence type="ECO:0000256" key="1">
    <source>
        <dbReference type="SAM" id="MobiDB-lite"/>
    </source>
</evidence>
<evidence type="ECO:0000313" key="2">
    <source>
        <dbReference type="EMBL" id="CAA0816900.1"/>
    </source>
</evidence>
<dbReference type="OrthoDB" id="914072at2759"/>
<dbReference type="AlphaFoldDB" id="A0A9N7MX40"/>
<proteinExistence type="predicted"/>
<protein>
    <recommendedName>
        <fullName evidence="4">Replication factor A C-terminal domain-containing protein</fullName>
    </recommendedName>
</protein>
<dbReference type="InterPro" id="IPR012340">
    <property type="entry name" value="NA-bd_OB-fold"/>
</dbReference>
<keyword evidence="3" id="KW-1185">Reference proteome</keyword>
<dbReference type="PANTHER" id="PTHR47165">
    <property type="entry name" value="OS03G0429900 PROTEIN"/>
    <property type="match status" value="1"/>
</dbReference>
<sequence length="274" mass="31399">MHLCRTKPWSDEIDDLKTGDVVVTSVYSLYEIEETPGIWVCATIETVIDDWCYLACRRCSGKMENIDDQVECTKCKATIGIYRIRFCICDDTANATFILWDRECERIIGRPCHLLKSAFAEQNAMNFELPKEVSNLAGKTMLFKVRIQPEKADTYRAAFSVIRVVIDDNLVSKYKHWDVPIEESDFMTLLLREDNDNGEDAAIEDEITSPMKVVQQVYSVGESSSVKRKLWEELDEEEEEMVVFADSTPINKGRAKDFDESTPINKGKAKVFDE</sequence>
<dbReference type="EMBL" id="CACSLK010015128">
    <property type="protein sequence ID" value="CAA0816900.1"/>
    <property type="molecule type" value="Genomic_DNA"/>
</dbReference>
<feature type="region of interest" description="Disordered" evidence="1">
    <location>
        <begin position="254"/>
        <end position="274"/>
    </location>
</feature>